<dbReference type="EMBL" id="MN883655">
    <property type="protein sequence ID" value="QOJ43708.1"/>
    <property type="molecule type" value="mRNA"/>
</dbReference>
<evidence type="ECO:0000259" key="7">
    <source>
        <dbReference type="PROSITE" id="PS50888"/>
    </source>
</evidence>
<comment type="subcellular location">
    <subcellularLocation>
        <location evidence="1">Nucleus</location>
    </subcellularLocation>
</comment>
<name>A0A7M3UQK5_9ASPA</name>
<dbReference type="SMART" id="SM00353">
    <property type="entry name" value="HLH"/>
    <property type="match status" value="1"/>
</dbReference>
<feature type="coiled-coil region" evidence="6">
    <location>
        <begin position="164"/>
        <end position="191"/>
    </location>
</feature>
<gene>
    <name evidence="9" type="primary">bHLH47</name>
</gene>
<evidence type="ECO:0000256" key="3">
    <source>
        <dbReference type="ARBA" id="ARBA00023015"/>
    </source>
</evidence>
<dbReference type="Pfam" id="PF22754">
    <property type="entry name" value="bHLH-TF_ACT-like_plant"/>
    <property type="match status" value="1"/>
</dbReference>
<dbReference type="Gene3D" id="4.10.280.10">
    <property type="entry name" value="Helix-loop-helix DNA-binding domain"/>
    <property type="match status" value="1"/>
</dbReference>
<dbReference type="PROSITE" id="PS50888">
    <property type="entry name" value="BHLH"/>
    <property type="match status" value="1"/>
</dbReference>
<evidence type="ECO:0000256" key="5">
    <source>
        <dbReference type="ARBA" id="ARBA00023242"/>
    </source>
</evidence>
<keyword evidence="6" id="KW-0175">Coiled coil</keyword>
<dbReference type="InterPro" id="IPR002912">
    <property type="entry name" value="ACT_dom"/>
</dbReference>
<comment type="similarity">
    <text evidence="2">Belongs to the bHLH protein family.</text>
</comment>
<dbReference type="PANTHER" id="PTHR45959">
    <property type="entry name" value="BHLH TRANSCRIPTION FACTOR"/>
    <property type="match status" value="1"/>
</dbReference>
<dbReference type="PROSITE" id="PS51671">
    <property type="entry name" value="ACT"/>
    <property type="match status" value="1"/>
</dbReference>
<evidence type="ECO:0000259" key="8">
    <source>
        <dbReference type="PROSITE" id="PS51671"/>
    </source>
</evidence>
<dbReference type="SUPFAM" id="SSF47459">
    <property type="entry name" value="HLH, helix-loop-helix DNA-binding domain"/>
    <property type="match status" value="1"/>
</dbReference>
<evidence type="ECO:0000256" key="2">
    <source>
        <dbReference type="ARBA" id="ARBA00005510"/>
    </source>
</evidence>
<evidence type="ECO:0000313" key="9">
    <source>
        <dbReference type="EMBL" id="QOJ43708.1"/>
    </source>
</evidence>
<dbReference type="AlphaFoldDB" id="A0A7M3UQK5"/>
<dbReference type="Pfam" id="PF00010">
    <property type="entry name" value="HLH"/>
    <property type="match status" value="1"/>
</dbReference>
<dbReference type="PANTHER" id="PTHR45959:SF59">
    <property type="entry name" value="BHLH DOMAIN-CONTAINING PROTEIN"/>
    <property type="match status" value="1"/>
</dbReference>
<dbReference type="InterPro" id="IPR011598">
    <property type="entry name" value="bHLH_dom"/>
</dbReference>
<proteinExistence type="evidence at transcript level"/>
<dbReference type="InterPro" id="IPR054502">
    <property type="entry name" value="bHLH-TF_ACT-like_plant"/>
</dbReference>
<dbReference type="GO" id="GO:0046983">
    <property type="term" value="F:protein dimerization activity"/>
    <property type="evidence" value="ECO:0007669"/>
    <property type="project" value="InterPro"/>
</dbReference>
<feature type="domain" description="ACT" evidence="8">
    <location>
        <begin position="238"/>
        <end position="309"/>
    </location>
</feature>
<keyword evidence="5" id="KW-0539">Nucleus</keyword>
<keyword evidence="3" id="KW-0805">Transcription regulation</keyword>
<evidence type="ECO:0000256" key="6">
    <source>
        <dbReference type="SAM" id="Coils"/>
    </source>
</evidence>
<protein>
    <submittedName>
        <fullName evidence="9">BHLH transcription factor</fullName>
    </submittedName>
</protein>
<reference evidence="9" key="1">
    <citation type="submission" date="2019-12" db="EMBL/GenBank/DDBJ databases">
        <title>Identification of the bHLH gene family in Dracaena cambodiana reveals candidate genes involved in flavonoid biosynthesis.</title>
        <authorList>
            <person name="Zhu J."/>
            <person name="Peng S."/>
        </authorList>
    </citation>
    <scope>NUCLEOTIDE SEQUENCE</scope>
</reference>
<feature type="domain" description="BHLH" evidence="7">
    <location>
        <begin position="125"/>
        <end position="174"/>
    </location>
</feature>
<evidence type="ECO:0000256" key="4">
    <source>
        <dbReference type="ARBA" id="ARBA00023163"/>
    </source>
</evidence>
<sequence>MEFPFPWLSDQGDDLFSLFSQSEIETLSAYFHDSHIYSMEPATGLIPERSPNSSSSIKTELVHEAATPFHPPLQRNISFGKAVLLEPKPEMQQIIGTSHGAECNFGALAIDGLESKVVRGTRAATCASEHVIAERNRREKLSQLFIALSGIIPNLKKIDKASLLSGAINYVKQLEAKVKSLEQQGSCSRQETEEPTADHHRLVNNSQLLSLPETIVVSSTSPVSVLRIEARLTEKTVLLRILCERSKGVLVKVLSEIEKCHLSVLNVSSMPFQGSTTLNITVVSIIEEGFSMRMKDLVKYLNSALSQQT</sequence>
<keyword evidence="4" id="KW-0804">Transcription</keyword>
<organism evidence="9">
    <name type="scientific">Dracaena cambodiana</name>
    <dbReference type="NCBI Taxonomy" id="580341"/>
    <lineage>
        <taxon>Eukaryota</taxon>
        <taxon>Viridiplantae</taxon>
        <taxon>Streptophyta</taxon>
        <taxon>Embryophyta</taxon>
        <taxon>Tracheophyta</taxon>
        <taxon>Spermatophyta</taxon>
        <taxon>Magnoliopsida</taxon>
        <taxon>Liliopsida</taxon>
        <taxon>Asparagales</taxon>
        <taxon>Asparagaceae</taxon>
        <taxon>Nolinoideae</taxon>
        <taxon>Dracaena</taxon>
    </lineage>
</organism>
<accession>A0A7M3UQK5</accession>
<dbReference type="InterPro" id="IPR036638">
    <property type="entry name" value="HLH_DNA-bd_sf"/>
</dbReference>
<dbReference type="InterPro" id="IPR052610">
    <property type="entry name" value="bHLH_transcription_regulator"/>
</dbReference>
<evidence type="ECO:0000256" key="1">
    <source>
        <dbReference type="ARBA" id="ARBA00004123"/>
    </source>
</evidence>